<dbReference type="NCBIfam" id="NF047595">
    <property type="entry name" value="IS66_ISRel24_TnpA"/>
    <property type="match status" value="1"/>
</dbReference>
<dbReference type="Gene3D" id="1.10.10.10">
    <property type="entry name" value="Winged helix-like DNA-binding domain superfamily/Winged helix DNA-binding domain"/>
    <property type="match status" value="1"/>
</dbReference>
<dbReference type="RefSeq" id="WP_080821036.1">
    <property type="nucleotide sequence ID" value="NZ_LT009749.1"/>
</dbReference>
<dbReference type="GO" id="GO:0043565">
    <property type="term" value="F:sequence-specific DNA binding"/>
    <property type="evidence" value="ECO:0007669"/>
    <property type="project" value="InterPro"/>
</dbReference>
<dbReference type="EMBL" id="FBWG01000032">
    <property type="protein sequence ID" value="CUX48973.1"/>
    <property type="molecule type" value="Genomic_DNA"/>
</dbReference>
<dbReference type="PANTHER" id="PTHR37936:SF3">
    <property type="entry name" value="TRANSPOSASE INSC FOR INSERTION ELEMENT IS2A-RELATED"/>
    <property type="match status" value="1"/>
</dbReference>
<dbReference type="InterPro" id="IPR010921">
    <property type="entry name" value="Trp_repressor/repl_initiator"/>
</dbReference>
<sequence length="155" mass="16995">MDLGPVDVDEKASPHSADDSHQHYAKSEVVDDRRAPRRVEVLLGKERRRRWSADEKAEITAASFVPGANISAVARQYGVSQGLLHYWRRCAREHMADDEEMRFVPVVRADEGLGGPAPATALTIRVEINGACAVIEGGIDEQALCMVFKALRASA</sequence>
<feature type="region of interest" description="Disordered" evidence="2">
    <location>
        <begin position="1"/>
        <end position="30"/>
    </location>
</feature>
<dbReference type="GO" id="GO:0004803">
    <property type="term" value="F:transposase activity"/>
    <property type="evidence" value="ECO:0007669"/>
    <property type="project" value="InterPro"/>
</dbReference>
<evidence type="ECO:0000313" key="4">
    <source>
        <dbReference type="Proteomes" id="UP000191987"/>
    </source>
</evidence>
<dbReference type="AlphaFoldDB" id="A0A1S7R983"/>
<evidence type="ECO:0000313" key="3">
    <source>
        <dbReference type="EMBL" id="CUX48973.1"/>
    </source>
</evidence>
<gene>
    <name evidence="3" type="ORF">AGR7C_Lc140062</name>
</gene>
<accession>A0A1S7R983</accession>
<evidence type="ECO:0000256" key="1">
    <source>
        <dbReference type="ARBA" id="ARBA00009964"/>
    </source>
</evidence>
<dbReference type="Pfam" id="PF01527">
    <property type="entry name" value="HTH_Tnp_1"/>
    <property type="match status" value="1"/>
</dbReference>
<reference evidence="3 4" key="1">
    <citation type="submission" date="2016-01" db="EMBL/GenBank/DDBJ databases">
        <authorList>
            <person name="Oliw E.H."/>
        </authorList>
    </citation>
    <scope>NUCLEOTIDE SEQUENCE [LARGE SCALE GENOMIC DNA]</scope>
    <source>
        <strain evidence="3 4">Zutra 3-1</strain>
    </source>
</reference>
<feature type="compositionally biased region" description="Basic and acidic residues" evidence="2">
    <location>
        <begin position="8"/>
        <end position="30"/>
    </location>
</feature>
<protein>
    <submittedName>
        <fullName evidence="3">Transposase</fullName>
    </submittedName>
</protein>
<dbReference type="PANTHER" id="PTHR37936">
    <property type="entry name" value="TRANSPOSASE INSC FOR INSERTION ELEMENT IS2A-RELATED"/>
    <property type="match status" value="1"/>
</dbReference>
<dbReference type="InterPro" id="IPR002514">
    <property type="entry name" value="Transposase_8"/>
</dbReference>
<evidence type="ECO:0000256" key="2">
    <source>
        <dbReference type="SAM" id="MobiDB-lite"/>
    </source>
</evidence>
<comment type="similarity">
    <text evidence="1">Belongs to the transposase 8 family.</text>
</comment>
<dbReference type="InterPro" id="IPR036388">
    <property type="entry name" value="WH-like_DNA-bd_sf"/>
</dbReference>
<dbReference type="Proteomes" id="UP000191987">
    <property type="component" value="Unassembled WGS sequence"/>
</dbReference>
<proteinExistence type="inferred from homology"/>
<dbReference type="SUPFAM" id="SSF48295">
    <property type="entry name" value="TrpR-like"/>
    <property type="match status" value="1"/>
</dbReference>
<organism evidence="3 4">
    <name type="scientific">Agrobacterium deltaense Zutra 3/1</name>
    <dbReference type="NCBI Taxonomy" id="1183427"/>
    <lineage>
        <taxon>Bacteria</taxon>
        <taxon>Pseudomonadati</taxon>
        <taxon>Pseudomonadota</taxon>
        <taxon>Alphaproteobacteria</taxon>
        <taxon>Hyphomicrobiales</taxon>
        <taxon>Rhizobiaceae</taxon>
        <taxon>Rhizobium/Agrobacterium group</taxon>
        <taxon>Agrobacterium</taxon>
    </lineage>
</organism>
<dbReference type="GO" id="GO:0006313">
    <property type="term" value="P:DNA transposition"/>
    <property type="evidence" value="ECO:0007669"/>
    <property type="project" value="InterPro"/>
</dbReference>
<name>A0A1S7R983_9HYPH</name>